<organism evidence="1 2">
    <name type="scientific">Povalibacter uvarum</name>
    <dbReference type="NCBI Taxonomy" id="732238"/>
    <lineage>
        <taxon>Bacteria</taxon>
        <taxon>Pseudomonadati</taxon>
        <taxon>Pseudomonadota</taxon>
        <taxon>Gammaproteobacteria</taxon>
        <taxon>Steroidobacterales</taxon>
        <taxon>Steroidobacteraceae</taxon>
        <taxon>Povalibacter</taxon>
    </lineage>
</organism>
<accession>A0A841HHG3</accession>
<dbReference type="AlphaFoldDB" id="A0A841HHG3"/>
<reference evidence="1 2" key="1">
    <citation type="submission" date="2020-08" db="EMBL/GenBank/DDBJ databases">
        <title>Genomic Encyclopedia of Type Strains, Phase IV (KMG-IV): sequencing the most valuable type-strain genomes for metagenomic binning, comparative biology and taxonomic classification.</title>
        <authorList>
            <person name="Goeker M."/>
        </authorList>
    </citation>
    <scope>NUCLEOTIDE SEQUENCE [LARGE SCALE GENOMIC DNA]</scope>
    <source>
        <strain evidence="1 2">DSM 26723</strain>
    </source>
</reference>
<dbReference type="Proteomes" id="UP000588068">
    <property type="component" value="Unassembled WGS sequence"/>
</dbReference>
<proteinExistence type="predicted"/>
<dbReference type="RefSeq" id="WP_184329621.1">
    <property type="nucleotide sequence ID" value="NZ_JACHHZ010000001.1"/>
</dbReference>
<evidence type="ECO:0000313" key="2">
    <source>
        <dbReference type="Proteomes" id="UP000588068"/>
    </source>
</evidence>
<keyword evidence="2" id="KW-1185">Reference proteome</keyword>
<dbReference type="EMBL" id="JACHHZ010000001">
    <property type="protein sequence ID" value="MBB6091849.1"/>
    <property type="molecule type" value="Genomic_DNA"/>
</dbReference>
<name>A0A841HHG3_9GAMM</name>
<gene>
    <name evidence="1" type="ORF">HNQ60_000695</name>
</gene>
<comment type="caution">
    <text evidence="1">The sequence shown here is derived from an EMBL/GenBank/DDBJ whole genome shotgun (WGS) entry which is preliminary data.</text>
</comment>
<evidence type="ECO:0000313" key="1">
    <source>
        <dbReference type="EMBL" id="MBB6091849.1"/>
    </source>
</evidence>
<sequence length="76" mass="8229">MSASTMYRVNELEPEFFKPNTDGKVVPLSKMRGMGGGNVTNNFTITTPNGSMSAQTRQQLMADLASGMASANRRNN</sequence>
<protein>
    <submittedName>
        <fullName evidence="1">Uncharacterized protein</fullName>
    </submittedName>
</protein>